<keyword evidence="2" id="KW-1185">Reference proteome</keyword>
<protein>
    <recommendedName>
        <fullName evidence="3">Adenosylcobinamide amidohydrolase</fullName>
    </recommendedName>
</protein>
<dbReference type="InterPro" id="IPR052209">
    <property type="entry name" value="CbiZ"/>
</dbReference>
<dbReference type="Pfam" id="PF01955">
    <property type="entry name" value="CbiZ"/>
    <property type="match status" value="1"/>
</dbReference>
<proteinExistence type="predicted"/>
<dbReference type="PANTHER" id="PTHR35336:SF5">
    <property type="entry name" value="ADENOSYLCOBINAMIDE AMIDOHYDROLASE"/>
    <property type="match status" value="1"/>
</dbReference>
<evidence type="ECO:0000313" key="2">
    <source>
        <dbReference type="Proteomes" id="UP000235116"/>
    </source>
</evidence>
<sequence length="267" mass="28537">MRTGKNINFSFMGMQPFVSGVNSTYPMTSAAINGSFMIIVKQSPWLRVIQTHQYVLVSLLESDFRVLSSSVLNGGLIHARHVLNLKVPADPGELEAPAITLQNYADSLECTGEVVGMMTAASMDSFRLYEETVQGVEVVVLVTCGLNNARCVGDHAEYRSMLTEPGLAGTINIIMLTSVAMSDAAKVEAVQMITEAKSAALFEAGIVSPVSQRMATGTGTDAVAVVSRVSGQTVAYCGKHVLFGEVLGRLVFDAVTDSIAWYRQGST</sequence>
<dbReference type="AlphaFoldDB" id="A0A2K9LJT7"/>
<dbReference type="KEGG" id="kak:Kalk_08865"/>
<evidence type="ECO:0000313" key="1">
    <source>
        <dbReference type="EMBL" id="AUM12523.1"/>
    </source>
</evidence>
<name>A0A2K9LJT7_9GAMM</name>
<gene>
    <name evidence="1" type="ORF">Kalk_08865</name>
</gene>
<reference evidence="2" key="1">
    <citation type="submission" date="2017-08" db="EMBL/GenBank/DDBJ databases">
        <title>Direct submision.</title>
        <authorList>
            <person name="Kim S.-J."/>
            <person name="Rhee S.-K."/>
        </authorList>
    </citation>
    <scope>NUCLEOTIDE SEQUENCE [LARGE SCALE GENOMIC DNA]</scope>
    <source>
        <strain evidence="2">GI5</strain>
    </source>
</reference>
<accession>A0A2K9LJT7</accession>
<dbReference type="PANTHER" id="PTHR35336">
    <property type="entry name" value="ADENOSYLCOBINAMIDE AMIDOHYDROLASE"/>
    <property type="match status" value="1"/>
</dbReference>
<dbReference type="Proteomes" id="UP000235116">
    <property type="component" value="Chromosome"/>
</dbReference>
<dbReference type="EMBL" id="CP022684">
    <property type="protein sequence ID" value="AUM12523.1"/>
    <property type="molecule type" value="Genomic_DNA"/>
</dbReference>
<dbReference type="InterPro" id="IPR002808">
    <property type="entry name" value="AdoCbi_amidolase"/>
</dbReference>
<organism evidence="1 2">
    <name type="scientific">Ketobacter alkanivorans</name>
    <dbReference type="NCBI Taxonomy" id="1917421"/>
    <lineage>
        <taxon>Bacteria</taxon>
        <taxon>Pseudomonadati</taxon>
        <taxon>Pseudomonadota</taxon>
        <taxon>Gammaproteobacteria</taxon>
        <taxon>Pseudomonadales</taxon>
        <taxon>Ketobacteraceae</taxon>
        <taxon>Ketobacter</taxon>
    </lineage>
</organism>
<evidence type="ECO:0008006" key="3">
    <source>
        <dbReference type="Google" id="ProtNLM"/>
    </source>
</evidence>